<dbReference type="EMBL" id="RYZH01000014">
    <property type="protein sequence ID" value="RUL88050.1"/>
    <property type="molecule type" value="Genomic_DNA"/>
</dbReference>
<reference evidence="2 3" key="2">
    <citation type="submission" date="2019-01" db="EMBL/GenBank/DDBJ databases">
        <title>Tautonia sociabilis, a novel thermotolerant planctomycete of Isosphaeraceae family, isolated from a 4000 m deep subterranean habitat.</title>
        <authorList>
            <person name="Kovaleva O.L."/>
            <person name="Elcheninov A.G."/>
            <person name="Van Heerden E."/>
            <person name="Toshchakov S.V."/>
            <person name="Novikov A."/>
            <person name="Bonch-Osmolovskaya E.A."/>
            <person name="Kublanov I.V."/>
        </authorList>
    </citation>
    <scope>NUCLEOTIDE SEQUENCE [LARGE SCALE GENOMIC DNA]</scope>
    <source>
        <strain evidence="2 3">GM2012</strain>
    </source>
</reference>
<dbReference type="AlphaFoldDB" id="A0A432ML96"/>
<dbReference type="Proteomes" id="UP000280296">
    <property type="component" value="Unassembled WGS sequence"/>
</dbReference>
<feature type="compositionally biased region" description="Basic and acidic residues" evidence="1">
    <location>
        <begin position="11"/>
        <end position="34"/>
    </location>
</feature>
<gene>
    <name evidence="2" type="ORF">TsocGM_08895</name>
</gene>
<evidence type="ECO:0000313" key="2">
    <source>
        <dbReference type="EMBL" id="RUL88050.1"/>
    </source>
</evidence>
<accession>A0A432ML96</accession>
<keyword evidence="3" id="KW-1185">Reference proteome</keyword>
<sequence length="62" mass="6945">MASEKTRRKRDAVARKRDGGKPAAARDGDRRDKQFGPMVRKVLEAKRKVQDWTIDDGPPPGA</sequence>
<feature type="region of interest" description="Disordered" evidence="1">
    <location>
        <begin position="1"/>
        <end position="37"/>
    </location>
</feature>
<protein>
    <submittedName>
        <fullName evidence="2">Uncharacterized protein</fullName>
    </submittedName>
</protein>
<organism evidence="2 3">
    <name type="scientific">Tautonia sociabilis</name>
    <dbReference type="NCBI Taxonomy" id="2080755"/>
    <lineage>
        <taxon>Bacteria</taxon>
        <taxon>Pseudomonadati</taxon>
        <taxon>Planctomycetota</taxon>
        <taxon>Planctomycetia</taxon>
        <taxon>Isosphaerales</taxon>
        <taxon>Isosphaeraceae</taxon>
        <taxon>Tautonia</taxon>
    </lineage>
</organism>
<dbReference type="RefSeq" id="WP_126724959.1">
    <property type="nucleotide sequence ID" value="NZ_RYZH01000014.1"/>
</dbReference>
<evidence type="ECO:0000313" key="3">
    <source>
        <dbReference type="Proteomes" id="UP000280296"/>
    </source>
</evidence>
<evidence type="ECO:0000256" key="1">
    <source>
        <dbReference type="SAM" id="MobiDB-lite"/>
    </source>
</evidence>
<reference evidence="2 3" key="1">
    <citation type="submission" date="2018-12" db="EMBL/GenBank/DDBJ databases">
        <authorList>
            <person name="Toschakov S.V."/>
        </authorList>
    </citation>
    <scope>NUCLEOTIDE SEQUENCE [LARGE SCALE GENOMIC DNA]</scope>
    <source>
        <strain evidence="2 3">GM2012</strain>
    </source>
</reference>
<comment type="caution">
    <text evidence="2">The sequence shown here is derived from an EMBL/GenBank/DDBJ whole genome shotgun (WGS) entry which is preliminary data.</text>
</comment>
<name>A0A432ML96_9BACT</name>
<proteinExistence type="predicted"/>
<feature type="compositionally biased region" description="Basic residues" evidence="1">
    <location>
        <begin position="1"/>
        <end position="10"/>
    </location>
</feature>